<proteinExistence type="predicted"/>
<name>A0A2X2C2S8_PROMI</name>
<dbReference type="Pfam" id="PF04860">
    <property type="entry name" value="Phage_portal"/>
    <property type="match status" value="1"/>
</dbReference>
<protein>
    <submittedName>
        <fullName evidence="1">Phage portal protein, HK97 family</fullName>
    </submittedName>
</protein>
<organism evidence="1 2">
    <name type="scientific">Proteus mirabilis</name>
    <dbReference type="NCBI Taxonomy" id="584"/>
    <lineage>
        <taxon>Bacteria</taxon>
        <taxon>Pseudomonadati</taxon>
        <taxon>Pseudomonadota</taxon>
        <taxon>Gammaproteobacteria</taxon>
        <taxon>Enterobacterales</taxon>
        <taxon>Morganellaceae</taxon>
        <taxon>Proteus</taxon>
    </lineage>
</organism>
<dbReference type="Proteomes" id="UP000251485">
    <property type="component" value="Unassembled WGS sequence"/>
</dbReference>
<reference evidence="1 2" key="1">
    <citation type="submission" date="2018-06" db="EMBL/GenBank/DDBJ databases">
        <authorList>
            <consortium name="Pathogen Informatics"/>
            <person name="Doyle S."/>
        </authorList>
    </citation>
    <scope>NUCLEOTIDE SEQUENCE [LARGE SCALE GENOMIC DNA]</scope>
    <source>
        <strain evidence="1 2">NCTC10975</strain>
    </source>
</reference>
<dbReference type="InterPro" id="IPR006944">
    <property type="entry name" value="Phage/GTA_portal"/>
</dbReference>
<dbReference type="AlphaFoldDB" id="A0A2X2C2S8"/>
<evidence type="ECO:0000313" key="2">
    <source>
        <dbReference type="Proteomes" id="UP000251485"/>
    </source>
</evidence>
<evidence type="ECO:0000313" key="1">
    <source>
        <dbReference type="EMBL" id="SPZ01538.1"/>
    </source>
</evidence>
<sequence length="188" mass="21305">MWPFKRKASESRSLSIDDFLSLAGISNTNSGEHVSSSTAEGLPAVMNAVTVISEAIASMPCFLYRVHNDKGRESREWLSDHPVDYLLNENPNDCQTAFQFKRTLMRHCLLNGNAYAVIAWGKDGQPKSIHPYPPSAVVINRLGDHRYSYTVTEPYSGKVKTYLQEEILHLRYATDDGFFRTLTRYDLP</sequence>
<accession>A0A2X2C2S8</accession>
<dbReference type="EMBL" id="UAUE01000028">
    <property type="protein sequence ID" value="SPZ01538.1"/>
    <property type="molecule type" value="Genomic_DNA"/>
</dbReference>
<gene>
    <name evidence="1" type="ORF">NCTC10975_04186</name>
</gene>